<feature type="compositionally biased region" description="Basic and acidic residues" evidence="8">
    <location>
        <begin position="3862"/>
        <end position="3871"/>
    </location>
</feature>
<evidence type="ECO:0000256" key="5">
    <source>
        <dbReference type="ARBA" id="ARBA00023125"/>
    </source>
</evidence>
<evidence type="ECO:0000256" key="6">
    <source>
        <dbReference type="ARBA" id="ARBA00023163"/>
    </source>
</evidence>
<accession>A0AAQ3SSB5</accession>
<dbReference type="GO" id="GO:0005634">
    <property type="term" value="C:nucleus"/>
    <property type="evidence" value="ECO:0007669"/>
    <property type="project" value="UniProtKB-SubCell"/>
</dbReference>
<keyword evidence="5" id="KW-0238">DNA-binding</keyword>
<dbReference type="PANTHER" id="PTHR31391">
    <property type="entry name" value="B3 DOMAIN-CONTAINING PROTEIN OS11G0197600-RELATED"/>
    <property type="match status" value="1"/>
</dbReference>
<sequence length="3904" mass="440404">MAFDSLCRFPPSSLVVVPIGRSAGGEEPQPASPVFWFTFFRKVLLNSHAKLNFQLAMAASGGSRKKKPCGSCKRYLDHLDDKNQTMSCFLRCMNANSKHSMVVPNKFLKRFSGKLSGTIKLESPNGSVYQIDVTECFNKVVFQHGWEEFVDAHHIEENDYLMFRHIEKSCFEVLIFDSDGCEKTFSCPGIRNTPSFQERIVDSADISSSSYRKTTESSASERFVKDSSCHRAKIAKVTVTSSSSEESGKGTPSENESFESDDLLTSTRVDYVLSHGSYLSEAQREKVIALIQEIQPESTVFVAVMKKSHVELPGPYLAIRKAYALEHIPYEGTHVTLQRPNKSKKWHPRIYKRKNTSVYMLRGQWLDFVRDNHVQVGDICLFFPTKGGKRFTFTVYLHRTRTITHSRGGVGFQTARSCHGKSSTKMSSVVRINEESTDGENVSSESGTHQSSHESLGSDSGGPSEPPYILSARNCLSQSQMKIVEERVQAIQSEVPIFVAVINKTNVGGAATRGRGQLIVLGTRFAAPHLPHRGQTMVLHCMKRTWKTTMSVSRYNGRTRWFLAGGWRAFVRDNGLRVRDICLFELKKNEAELTMKVHIISREQTGGSRMRKPCDFCKRYLEHLDEKNQNMSCFLRRMDASSKHTMVVPKGFVKNFAGKLLGWINLESPDGSLYDVEVTERYSKTVFRHGWEAFVDANHIEENDSMLFRHIEKSRFEVLILDSDGCEKAYSCAGIRNTPNVQGRSVQHADISISSRRDTTESSGSERLAMSERREDPPSGNGSFESDDLQAPPRADYVLSCKSYLSEAQRDRVNALIQEIKPETTVVVAIMRKSNIQRSGNYLVIPKEYASTHIPRGTQHVTLQRPGKNKKWRPILYIRKDRALYMLRGQWIDFVRENHVKEGDMCLLLPTKNGRKVTFMVYLLPATATRSRAGSGTDSQRVAGPIHEISDGSLNSNDSGGSSKPSYVLSRTSLLSLYQTKTVEAKVRATQSEFPVYVATMVKSNIAVPKPMLEYFVVPQVVILVITILCVGWTCFHLLSCFIYFRKLFADVFLTNDLVTYQEFGAKYADAHLPNREQTVVLQVKRETWKTKMVIVNGRRRFLRGGWSVFVHDNDLLIGDICLFELNKNEGRLTMKVKLYQNRPSCAAPGPAGAKQGSEPRLQPANRNGGPQLLSPCPSAAAPPALVTPLHRRGPPVGPPEPCVLGDSGVGLSMTFSALVPNHNQDGIHVTDGVIESFRNNTNARERSVDFIDISSSSLHDTTESSENEIFTEYQKGSICHRVKTKIMNAASSSSNSLEEKIISANDSLESDDLQPPPRADYVLSYRSYLSGAQKKRVVSFIQEIQPEITVFVAIMQKRNVQPPGPFLGISMEYAFAHFPHKSTNVTLQMSDKSKKWHPKFYKRNASRKNMLMGKWLDFVRDNHVQEGDICLLFPTEGGRRSTFTVYLLCATATHSIGGGAGFEGVCPCPGRSRAKMASGVDVMEEQTNDEHISLATGMHEISHEFLEPQDSGGVPQPPYIVPCRNPLSKSQKKIVEERVRAIQSEVPICVAVMKNNNVGDAQKWMLELGVRYAALHLPASGRTMVLQCMGKTWETQMVIHNGRRWFLNGGWDKFARDNGLRVGDICLFEQKKNERKLTMKNALCEVCGDIGYKQLLLRCRDCKSSSVHQYCLDKVIFDASLVEWFCYECVQRRGEVTCIRFLLQKASGEKPPSHAQFGSTVQLITKRVESERDGGPWRNVENKPAVPKYASINKFFPSHKKHTKKKSNTQPVGSCSDIKGRISKITAHANGKALHSCKTIETESATSSNGKNQQADHENQPAVNCLGASKDADQSLILEGTEGLACESKKAPFKGLVMERETVALESNKLGSSCSTAELRNSVLEKSGGKSNSMNDSCANLSSKYLDHDNHINQHTSVGCKYTKGKPVEYKKIVFDARQTKYWASDELRNSRDKSEAHCDNNSNIINGLILEREKEEARLQLDHGASNELHQRRTAADRPQLFTTQNDALDKVMPYSPHDGCEEVSVDTSVEEGSADSVDISSFSQHDTSEESESSGGFTKRQKGSSRLRRKTAKMAAVSSSSEQLAEDILCENVSLEYVLAYRSYLSGAQKKRVRELIQEIQPEFTVFISMMRRTNIQPPGPYLGITKEYAAAHFPDKTTTITLETPGKSKKWHPKFYKKDESRKNLIMGQWLDFVRDNHVQEGDICVFLPIKDEKRSTFMVYVFHETANHSRGGAGSPRPDPCRDTSGAKMASDVVYIEEEPTTGEHVSSESGAQEIPLESEDSNDQFNPPYFVPCKSPLSRSQKRIVEERVRAIRSEVPICVAVMKNNNVGVAQRWMLELGSRWASVYLRTRGQTVVLQCGGKTWEAKMMFHNGRRWFLNGGWPNFARGNGLRVGDICLFELKKKEEKLTMAVHISFSSGSVVFERSRDLHCNSATSPAVNMAGQGSQVKKSCAFCERYTDHLHGKMKCFLVHMSANYRHGMTIPQRFMNQFGGEISESIDIESPDGSIYSVKVMKHMNKRVPQCGWKAFVDDNNIKENDSLLFRRIQNSRFKVLVLDTDGCEKVFPCAGVKITSNNQERDTDCVDISDSSNDNTKKSRVRKRCSSYQRDSTSQRRKAARITRIASSSEESGYIVCRLYFKIISYIKYGWICFLTVEAKTLIHIGIKFVVSKHFINCVLAIYIHLFSQRDSEGTAEYESPFDLDESQTSLGPVYVLSRMSYLSEEQEEEVDELIKKIQPEVPVFVAVMKPSNVKSEYPNLVIRHDYADAHFPHKTQIVTLQRPGKNKKWHPKLYIRKDRAAHMLVESWSDFVQDNHVQEGDICIFEPVKSAGTKFTVRVHLIRQSKVHTLCESGNSPGGASCSRGRTRANVNDPKTVRSSEGRAKAKVTLTARVKEEPDHQGPLVSDDSGGPSKPFYILSSHVHLTGDQETKVEERVRSILSEVPIYVAVMTKSGVGPNGNCSLVSSEALFPVALSFFSKRYAAKYLPAGEQTLTLVRQGKRTAWKVKVRPRRGDAHAQTLSVGWRDFVHGNRLQLNDICLFQLMKGEKGLTMTVHIMRHGKFRDALRTPLPPCPTDHVTGPASMTSTSRHRSRPRNRLTGEEPPAKTPPPAPPSRCTRTKPNRRRPLPPNAVTPAHSLTRGPGRDAVTPRRASWAGPEAARARGPGRPSSLWAGMRRFRPEKLFPFSKSLFLPPTRKPTYLTPFRKNHRSRKRPSPTRNPTDLTVPNKFVRHFGDKIPGKIKLKVSNGRTCTVMVARYLNKLVLKAGWEAFVSTHGIKMGDFLVFSYNGNFLFEVLIFDPSCCVKAPSNVARNNCNHVKKKHIDPIEISSDSDDHQLSQSRRKKKVRTLCSDIPIYGALMTKSNITRDSCYLGFHKKYAVQYLPRETQILRLQRHGKVWPVKFLVSKSKPIRVNLDDTMSGSCERCREWNFWDMGDQRKYFFKIMLGDFRSRMTVPNKFVRHFRDKIPEKIKLKVSNGSTCTVVVARYLNKLVLKAGWEAFVSTHGIKMGDFLVFSYNGNSLFEVLIFDPSCCVKTPSNIAGNICHHVKHQHIDSIEISSDSDDYQTRQSRRCESSETVQSGGLSQNDMEMNLNSSTKKKVRTLCSDIPIYGALMTKSNITRDNCYLGFHKKYAVQYLPRDTQILRLKRHGKVWQVKFIVAKSMPMRFSQGWKEFARDNKLQIGDICLFEQLKNKTMLMMNVWKTGTNMRKPPKECRKSHTDYHDKHFFKVLIGDFHKRLVIPDRFAQHFRGKTARSIKLESYGGYTFDVRVAKNLGRVVLQFGWEPFVRAHDLKLFDFLVFKYDGISQMKVLIFDPSGCEKIPPYFVTKNATSGGQRREEPIDISDNSATLPMRTPDTEKKAWKQRDRSKINIRSSFSPSKSSGKVTMSKLVTAMYIC</sequence>
<feature type="domain" description="TF-B3" evidence="9">
    <location>
        <begin position="3730"/>
        <end position="3823"/>
    </location>
</feature>
<feature type="domain" description="TF-B3" evidence="9">
    <location>
        <begin position="1591"/>
        <end position="1644"/>
    </location>
</feature>
<dbReference type="Gene3D" id="2.40.330.10">
    <property type="entry name" value="DNA-binding pseudobarrel domain"/>
    <property type="match status" value="18"/>
</dbReference>
<feature type="domain" description="TF-B3" evidence="9">
    <location>
        <begin position="3213"/>
        <end position="3306"/>
    </location>
</feature>
<feature type="region of interest" description="Disordered" evidence="8">
    <location>
        <begin position="2588"/>
        <end position="2616"/>
    </location>
</feature>
<feature type="compositionally biased region" description="Low complexity" evidence="8">
    <location>
        <begin position="1173"/>
        <end position="1185"/>
    </location>
</feature>
<dbReference type="CDD" id="cd10017">
    <property type="entry name" value="B3_DNA"/>
    <property type="match status" value="17"/>
</dbReference>
<feature type="region of interest" description="Disordered" evidence="8">
    <location>
        <begin position="2014"/>
        <end position="2074"/>
    </location>
</feature>
<feature type="domain" description="TF-B3" evidence="9">
    <location>
        <begin position="1353"/>
        <end position="1452"/>
    </location>
</feature>
<feature type="compositionally biased region" description="Basic residues" evidence="8">
    <location>
        <begin position="2062"/>
        <end position="2074"/>
    </location>
</feature>
<dbReference type="Proteomes" id="UP001341281">
    <property type="component" value="Chromosome 02"/>
</dbReference>
<feature type="domain" description="TF-B3" evidence="9">
    <location>
        <begin position="86"/>
        <end position="179"/>
    </location>
</feature>
<evidence type="ECO:0000256" key="7">
    <source>
        <dbReference type="ARBA" id="ARBA00023242"/>
    </source>
</evidence>
<dbReference type="SUPFAM" id="SSF57903">
    <property type="entry name" value="FYVE/PHD zinc finger"/>
    <property type="match status" value="1"/>
</dbReference>
<keyword evidence="2" id="KW-0479">Metal-binding</keyword>
<dbReference type="PANTHER" id="PTHR31391:SF167">
    <property type="entry name" value="TF-B3 DOMAIN-CONTAINING PROTEIN"/>
    <property type="match status" value="1"/>
</dbReference>
<dbReference type="Pfam" id="PF02362">
    <property type="entry name" value="B3"/>
    <property type="match status" value="16"/>
</dbReference>
<dbReference type="InterPro" id="IPR044837">
    <property type="entry name" value="REM16-like"/>
</dbReference>
<proteinExistence type="predicted"/>
<dbReference type="SUPFAM" id="SSF101936">
    <property type="entry name" value="DNA-binding pseudobarrel domain"/>
    <property type="match status" value="17"/>
</dbReference>
<feature type="domain" description="TF-B3" evidence="9">
    <location>
        <begin position="2749"/>
        <end position="2849"/>
    </location>
</feature>
<feature type="compositionally biased region" description="Low complexity" evidence="8">
    <location>
        <begin position="3160"/>
        <end position="3173"/>
    </location>
</feature>
<feature type="region of interest" description="Disordered" evidence="8">
    <location>
        <begin position="743"/>
        <end position="790"/>
    </location>
</feature>
<evidence type="ECO:0000256" key="3">
    <source>
        <dbReference type="ARBA" id="ARBA00022833"/>
    </source>
</evidence>
<feature type="compositionally biased region" description="Basic residues" evidence="8">
    <location>
        <begin position="3122"/>
        <end position="3131"/>
    </location>
</feature>
<evidence type="ECO:0000256" key="2">
    <source>
        <dbReference type="ARBA" id="ARBA00022771"/>
    </source>
</evidence>
<feature type="region of interest" description="Disordered" evidence="8">
    <location>
        <begin position="2856"/>
        <end position="2887"/>
    </location>
</feature>
<evidence type="ECO:0000256" key="1">
    <source>
        <dbReference type="ARBA" id="ARBA00004123"/>
    </source>
</evidence>
<feature type="domain" description="TF-B3" evidence="9">
    <location>
        <begin position="828"/>
        <end position="927"/>
    </location>
</feature>
<evidence type="ECO:0000313" key="11">
    <source>
        <dbReference type="Proteomes" id="UP001341281"/>
    </source>
</evidence>
<organism evidence="10 11">
    <name type="scientific">Paspalum notatum var. saurae</name>
    <dbReference type="NCBI Taxonomy" id="547442"/>
    <lineage>
        <taxon>Eukaryota</taxon>
        <taxon>Viridiplantae</taxon>
        <taxon>Streptophyta</taxon>
        <taxon>Embryophyta</taxon>
        <taxon>Tracheophyta</taxon>
        <taxon>Spermatophyta</taxon>
        <taxon>Magnoliopsida</taxon>
        <taxon>Liliopsida</taxon>
        <taxon>Poales</taxon>
        <taxon>Poaceae</taxon>
        <taxon>PACMAD clade</taxon>
        <taxon>Panicoideae</taxon>
        <taxon>Andropogonodae</taxon>
        <taxon>Paspaleae</taxon>
        <taxon>Paspalinae</taxon>
        <taxon>Paspalum</taxon>
    </lineage>
</organism>
<feature type="domain" description="TF-B3" evidence="9">
    <location>
        <begin position="3617"/>
        <end position="3711"/>
    </location>
</feature>
<name>A0AAQ3SSB5_PASNO</name>
<gene>
    <name evidence="10" type="ORF">U9M48_009943</name>
</gene>
<feature type="domain" description="TF-B3" evidence="9">
    <location>
        <begin position="544"/>
        <end position="603"/>
    </location>
</feature>
<feature type="domain" description="TF-B3" evidence="9">
    <location>
        <begin position="1044"/>
        <end position="1143"/>
    </location>
</feature>
<feature type="region of interest" description="Disordered" evidence="8">
    <location>
        <begin position="237"/>
        <end position="260"/>
    </location>
</feature>
<feature type="domain" description="TF-B3" evidence="9">
    <location>
        <begin position="2366"/>
        <end position="2423"/>
    </location>
</feature>
<feature type="compositionally biased region" description="Polar residues" evidence="8">
    <location>
        <begin position="439"/>
        <end position="458"/>
    </location>
</feature>
<dbReference type="EMBL" id="CP144746">
    <property type="protein sequence ID" value="WVZ59850.1"/>
    <property type="molecule type" value="Genomic_DNA"/>
</dbReference>
<feature type="compositionally biased region" description="Polar residues" evidence="8">
    <location>
        <begin position="414"/>
        <end position="427"/>
    </location>
</feature>
<keyword evidence="2" id="KW-0863">Zinc-finger</keyword>
<evidence type="ECO:0000256" key="4">
    <source>
        <dbReference type="ARBA" id="ARBA00023015"/>
    </source>
</evidence>
<feature type="region of interest" description="Disordered" evidence="8">
    <location>
        <begin position="3838"/>
        <end position="3871"/>
    </location>
</feature>
<dbReference type="InterPro" id="IPR011011">
    <property type="entry name" value="Znf_FYVE_PHD"/>
</dbReference>
<feature type="domain" description="TF-B3" evidence="9">
    <location>
        <begin position="2965"/>
        <end position="3065"/>
    </location>
</feature>
<evidence type="ECO:0000256" key="8">
    <source>
        <dbReference type="SAM" id="MobiDB-lite"/>
    </source>
</evidence>
<feature type="region of interest" description="Disordered" evidence="8">
    <location>
        <begin position="1985"/>
        <end position="2004"/>
    </location>
</feature>
<feature type="domain" description="TF-B3" evidence="9">
    <location>
        <begin position="2131"/>
        <end position="2230"/>
    </location>
</feature>
<dbReference type="Gene3D" id="3.30.40.10">
    <property type="entry name" value="Zinc/RING finger domain, C3HC4 (zinc finger)"/>
    <property type="match status" value="1"/>
</dbReference>
<feature type="compositionally biased region" description="Basic residues" evidence="8">
    <location>
        <begin position="3210"/>
        <end position="3220"/>
    </location>
</feature>
<feature type="domain" description="TF-B3" evidence="9">
    <location>
        <begin position="3443"/>
        <end position="3536"/>
    </location>
</feature>
<feature type="region of interest" description="Disordered" evidence="8">
    <location>
        <begin position="2264"/>
        <end position="2286"/>
    </location>
</feature>
<feature type="region of interest" description="Disordered" evidence="8">
    <location>
        <begin position="410"/>
        <end position="469"/>
    </location>
</feature>
<dbReference type="GO" id="GO:0003677">
    <property type="term" value="F:DNA binding"/>
    <property type="evidence" value="ECO:0007669"/>
    <property type="project" value="UniProtKB-KW"/>
</dbReference>
<keyword evidence="6" id="KW-0804">Transcription</keyword>
<feature type="domain" description="TF-B3" evidence="9">
    <location>
        <begin position="2471"/>
        <end position="2564"/>
    </location>
</feature>
<dbReference type="GO" id="GO:0008270">
    <property type="term" value="F:zinc ion binding"/>
    <property type="evidence" value="ECO:0007669"/>
    <property type="project" value="UniProtKB-KW"/>
</dbReference>
<evidence type="ECO:0000313" key="10">
    <source>
        <dbReference type="EMBL" id="WVZ59850.1"/>
    </source>
</evidence>
<dbReference type="PROSITE" id="PS50863">
    <property type="entry name" value="B3"/>
    <property type="match status" value="17"/>
</dbReference>
<keyword evidence="7" id="KW-0539">Nucleus</keyword>
<keyword evidence="3" id="KW-0862">Zinc</keyword>
<dbReference type="SMART" id="SM01019">
    <property type="entry name" value="B3"/>
    <property type="match status" value="17"/>
</dbReference>
<dbReference type="InterPro" id="IPR003340">
    <property type="entry name" value="B3_DNA-bd"/>
</dbReference>
<keyword evidence="4" id="KW-0805">Transcription regulation</keyword>
<evidence type="ECO:0000259" key="9">
    <source>
        <dbReference type="PROSITE" id="PS50863"/>
    </source>
</evidence>
<feature type="domain" description="TF-B3" evidence="9">
    <location>
        <begin position="631"/>
        <end position="724"/>
    </location>
</feature>
<feature type="region of interest" description="Disordered" evidence="8">
    <location>
        <begin position="1147"/>
        <end position="1200"/>
    </location>
</feature>
<reference evidence="10 11" key="1">
    <citation type="submission" date="2024-02" db="EMBL/GenBank/DDBJ databases">
        <title>High-quality chromosome-scale genome assembly of Pensacola bahiagrass (Paspalum notatum Flugge var. saurae).</title>
        <authorList>
            <person name="Vega J.M."/>
            <person name="Podio M."/>
            <person name="Orjuela J."/>
            <person name="Siena L.A."/>
            <person name="Pessino S.C."/>
            <person name="Combes M.C."/>
            <person name="Mariac C."/>
            <person name="Albertini E."/>
            <person name="Pupilli F."/>
            <person name="Ortiz J.P.A."/>
            <person name="Leblanc O."/>
        </authorList>
    </citation>
    <scope>NUCLEOTIDE SEQUENCE [LARGE SCALE GENOMIC DNA]</scope>
    <source>
        <strain evidence="10">R1</strain>
        <tissue evidence="10">Leaf</tissue>
    </source>
</reference>
<feature type="region of interest" description="Disordered" evidence="8">
    <location>
        <begin position="3202"/>
        <end position="3229"/>
    </location>
</feature>
<keyword evidence="11" id="KW-1185">Reference proteome</keyword>
<protein>
    <recommendedName>
        <fullName evidence="9">TF-B3 domain-containing protein</fullName>
    </recommendedName>
</protein>
<feature type="compositionally biased region" description="Acidic residues" evidence="8">
    <location>
        <begin position="2024"/>
        <end position="2036"/>
    </location>
</feature>
<feature type="domain" description="TF-B3" evidence="9">
    <location>
        <begin position="302"/>
        <end position="399"/>
    </location>
</feature>
<feature type="region of interest" description="Disordered" evidence="8">
    <location>
        <begin position="3070"/>
        <end position="3177"/>
    </location>
</feature>
<dbReference type="InterPro" id="IPR015300">
    <property type="entry name" value="DNA-bd_pseudobarrel_sf"/>
</dbReference>
<dbReference type="InterPro" id="IPR013083">
    <property type="entry name" value="Znf_RING/FYVE/PHD"/>
</dbReference>
<comment type="subcellular location">
    <subcellularLocation>
        <location evidence="1">Nucleus</location>
    </subcellularLocation>
</comment>